<evidence type="ECO:0000256" key="5">
    <source>
        <dbReference type="ARBA" id="ARBA00023136"/>
    </source>
</evidence>
<feature type="transmembrane region" description="Helical" evidence="6">
    <location>
        <begin position="147"/>
        <end position="167"/>
    </location>
</feature>
<protein>
    <recommendedName>
        <fullName evidence="8">Polysaccharide biosynthesis protein C-terminal domain-containing protein</fullName>
    </recommendedName>
</protein>
<comment type="caution">
    <text evidence="7">The sequence shown here is derived from an EMBL/GenBank/DDBJ whole genome shotgun (WGS) entry which is preliminary data.</text>
</comment>
<feature type="transmembrane region" description="Helical" evidence="6">
    <location>
        <begin position="78"/>
        <end position="101"/>
    </location>
</feature>
<gene>
    <name evidence="7" type="ORF">LCGC14_0630070</name>
</gene>
<feature type="transmembrane region" description="Helical" evidence="6">
    <location>
        <begin position="420"/>
        <end position="438"/>
    </location>
</feature>
<comment type="subcellular location">
    <subcellularLocation>
        <location evidence="1">Cell membrane</location>
        <topology evidence="1">Multi-pass membrane protein</topology>
    </subcellularLocation>
</comment>
<evidence type="ECO:0000256" key="2">
    <source>
        <dbReference type="ARBA" id="ARBA00022475"/>
    </source>
</evidence>
<keyword evidence="2" id="KW-1003">Cell membrane</keyword>
<dbReference type="AlphaFoldDB" id="A0A0F9UAP5"/>
<accession>A0A0F9UAP5</accession>
<dbReference type="EMBL" id="LAZR01001099">
    <property type="protein sequence ID" value="KKN50698.1"/>
    <property type="molecule type" value="Genomic_DNA"/>
</dbReference>
<keyword evidence="5 6" id="KW-0472">Membrane</keyword>
<reference evidence="7" key="1">
    <citation type="journal article" date="2015" name="Nature">
        <title>Complex archaea that bridge the gap between prokaryotes and eukaryotes.</title>
        <authorList>
            <person name="Spang A."/>
            <person name="Saw J.H."/>
            <person name="Jorgensen S.L."/>
            <person name="Zaremba-Niedzwiedzka K."/>
            <person name="Martijn J."/>
            <person name="Lind A.E."/>
            <person name="van Eijk R."/>
            <person name="Schleper C."/>
            <person name="Guy L."/>
            <person name="Ettema T.J."/>
        </authorList>
    </citation>
    <scope>NUCLEOTIDE SEQUENCE</scope>
</reference>
<feature type="transmembrane region" description="Helical" evidence="6">
    <location>
        <begin position="444"/>
        <end position="464"/>
    </location>
</feature>
<keyword evidence="4 6" id="KW-1133">Transmembrane helix</keyword>
<feature type="transmembrane region" description="Helical" evidence="6">
    <location>
        <begin position="7"/>
        <end position="28"/>
    </location>
</feature>
<evidence type="ECO:0000256" key="1">
    <source>
        <dbReference type="ARBA" id="ARBA00004651"/>
    </source>
</evidence>
<feature type="transmembrane region" description="Helical" evidence="6">
    <location>
        <begin position="213"/>
        <end position="237"/>
    </location>
</feature>
<dbReference type="PANTHER" id="PTHR30250:SF11">
    <property type="entry name" value="O-ANTIGEN TRANSPORTER-RELATED"/>
    <property type="match status" value="1"/>
</dbReference>
<feature type="transmembrane region" description="Helical" evidence="6">
    <location>
        <begin position="328"/>
        <end position="349"/>
    </location>
</feature>
<feature type="transmembrane region" description="Helical" evidence="6">
    <location>
        <begin position="356"/>
        <end position="375"/>
    </location>
</feature>
<feature type="transmembrane region" description="Helical" evidence="6">
    <location>
        <begin position="113"/>
        <end position="135"/>
    </location>
</feature>
<feature type="transmembrane region" description="Helical" evidence="6">
    <location>
        <begin position="294"/>
        <end position="316"/>
    </location>
</feature>
<dbReference type="GO" id="GO:0005886">
    <property type="term" value="C:plasma membrane"/>
    <property type="evidence" value="ECO:0007669"/>
    <property type="project" value="UniProtKB-SubCell"/>
</dbReference>
<evidence type="ECO:0008006" key="8">
    <source>
        <dbReference type="Google" id="ProtNLM"/>
    </source>
</evidence>
<feature type="transmembrane region" description="Helical" evidence="6">
    <location>
        <begin position="381"/>
        <end position="399"/>
    </location>
</feature>
<keyword evidence="3 6" id="KW-0812">Transmembrane</keyword>
<proteinExistence type="predicted"/>
<evidence type="ECO:0000256" key="4">
    <source>
        <dbReference type="ARBA" id="ARBA00022989"/>
    </source>
</evidence>
<dbReference type="Pfam" id="PF13440">
    <property type="entry name" value="Polysacc_synt_3"/>
    <property type="match status" value="1"/>
</dbReference>
<organism evidence="7">
    <name type="scientific">marine sediment metagenome</name>
    <dbReference type="NCBI Taxonomy" id="412755"/>
    <lineage>
        <taxon>unclassified sequences</taxon>
        <taxon>metagenomes</taxon>
        <taxon>ecological metagenomes</taxon>
    </lineage>
</organism>
<dbReference type="PANTHER" id="PTHR30250">
    <property type="entry name" value="PST FAMILY PREDICTED COLANIC ACID TRANSPORTER"/>
    <property type="match status" value="1"/>
</dbReference>
<dbReference type="InterPro" id="IPR050833">
    <property type="entry name" value="Poly_Biosynth_Transport"/>
</dbReference>
<evidence type="ECO:0000256" key="3">
    <source>
        <dbReference type="ARBA" id="ARBA00022692"/>
    </source>
</evidence>
<evidence type="ECO:0000256" key="6">
    <source>
        <dbReference type="SAM" id="Phobius"/>
    </source>
</evidence>
<feature type="transmembrane region" description="Helical" evidence="6">
    <location>
        <begin position="173"/>
        <end position="192"/>
    </location>
</feature>
<sequence>MLGRKTFLSVISLIFIRLIQGIILVIAVNQFLPVVFGYVNIASSLFAFFLFFSDLNLSTAHLKIMAEEREKSIAFSTYFFLKIILIIISSISFIIIIFILLNNNLISNNLNQISIIIVVFIDRLIFSMLMVYNYSFQATFKIAKKEMATISGQILGFIYALISILVLNSFMLYLISTIISNIFSLSLSIYYGREFKLTKIKKDLLIKYFKLDLVFILPFFLNVVITNLGPLLFLQYYSVELLGVYYVIASFFLMIKGIEQVLRSLLIPNFSILFKNNKLDEISKSINLFEKYTAILNGVIIAIGIIFGDYIIRILFGQIYLEKGLVLYIGYLISLLSFSIIGPYTPLIIASEKFKIYTVTLFISFVFSLISWIFLFPVLNILAINLGTWISVIVQTIYIRYSCNKHFQIGKMKLKTALNLIFIISMIFISIYFFYLYLSFILRIILSLSLLILYFGFLISTKLLTRDDFNYVINVINPKKMLDYIKEETTND</sequence>
<name>A0A0F9UAP5_9ZZZZ</name>
<feature type="transmembrane region" description="Helical" evidence="6">
    <location>
        <begin position="34"/>
        <end position="57"/>
    </location>
</feature>
<evidence type="ECO:0000313" key="7">
    <source>
        <dbReference type="EMBL" id="KKN50698.1"/>
    </source>
</evidence>